<proteinExistence type="predicted"/>
<reference evidence="2" key="1">
    <citation type="submission" date="2018-05" db="EMBL/GenBank/DDBJ databases">
        <title>Draft genome of Mucuna pruriens seed.</title>
        <authorList>
            <person name="Nnadi N.E."/>
            <person name="Vos R."/>
            <person name="Hasami M.H."/>
            <person name="Devisetty U.K."/>
            <person name="Aguiy J.C."/>
        </authorList>
    </citation>
    <scope>NUCLEOTIDE SEQUENCE [LARGE SCALE GENOMIC DNA]</scope>
    <source>
        <strain evidence="2">JCA_2017</strain>
    </source>
</reference>
<protein>
    <submittedName>
        <fullName evidence="2">Pleiotropic drug resistance protein 3</fullName>
    </submittedName>
</protein>
<feature type="region of interest" description="Disordered" evidence="1">
    <location>
        <begin position="154"/>
        <end position="188"/>
    </location>
</feature>
<dbReference type="PANTHER" id="PTHR48040:SF18">
    <property type="entry name" value="PLEIOTROPIC DRUG RESISTANCE PROTEIN 3-LIKE ISOFORM X1"/>
    <property type="match status" value="1"/>
</dbReference>
<dbReference type="Proteomes" id="UP000257109">
    <property type="component" value="Unassembled WGS sequence"/>
</dbReference>
<evidence type="ECO:0000313" key="3">
    <source>
        <dbReference type="Proteomes" id="UP000257109"/>
    </source>
</evidence>
<evidence type="ECO:0000313" key="2">
    <source>
        <dbReference type="EMBL" id="RDY11287.1"/>
    </source>
</evidence>
<feature type="compositionally biased region" description="Polar residues" evidence="1">
    <location>
        <begin position="154"/>
        <end position="166"/>
    </location>
</feature>
<organism evidence="2 3">
    <name type="scientific">Mucuna pruriens</name>
    <name type="common">Velvet bean</name>
    <name type="synonym">Dolichos pruriens</name>
    <dbReference type="NCBI Taxonomy" id="157652"/>
    <lineage>
        <taxon>Eukaryota</taxon>
        <taxon>Viridiplantae</taxon>
        <taxon>Streptophyta</taxon>
        <taxon>Embryophyta</taxon>
        <taxon>Tracheophyta</taxon>
        <taxon>Spermatophyta</taxon>
        <taxon>Magnoliopsida</taxon>
        <taxon>eudicotyledons</taxon>
        <taxon>Gunneridae</taxon>
        <taxon>Pentapetalae</taxon>
        <taxon>rosids</taxon>
        <taxon>fabids</taxon>
        <taxon>Fabales</taxon>
        <taxon>Fabaceae</taxon>
        <taxon>Papilionoideae</taxon>
        <taxon>50 kb inversion clade</taxon>
        <taxon>NPAAA clade</taxon>
        <taxon>indigoferoid/millettioid clade</taxon>
        <taxon>Phaseoleae</taxon>
        <taxon>Mucuna</taxon>
    </lineage>
</organism>
<feature type="region of interest" description="Disordered" evidence="1">
    <location>
        <begin position="1"/>
        <end position="23"/>
    </location>
</feature>
<name>A0A371I8C1_MUCPR</name>
<gene>
    <name evidence="2" type="primary">PDR3</name>
    <name evidence="2" type="ORF">CR513_04074</name>
</gene>
<dbReference type="PANTHER" id="PTHR48040">
    <property type="entry name" value="PLEIOTROPIC DRUG RESISTANCE PROTEIN 1-LIKE ISOFORM X1"/>
    <property type="match status" value="1"/>
</dbReference>
<evidence type="ECO:0000256" key="1">
    <source>
        <dbReference type="SAM" id="MobiDB-lite"/>
    </source>
</evidence>
<comment type="caution">
    <text evidence="2">The sequence shown here is derived from an EMBL/GenBank/DDBJ whole genome shotgun (WGS) entry which is preliminary data.</text>
</comment>
<dbReference type="EMBL" id="QJKJ01000670">
    <property type="protein sequence ID" value="RDY11287.1"/>
    <property type="molecule type" value="Genomic_DNA"/>
</dbReference>
<accession>A0A371I8C1</accession>
<dbReference type="AlphaFoldDB" id="A0A371I8C1"/>
<keyword evidence="3" id="KW-1185">Reference proteome</keyword>
<dbReference type="STRING" id="157652.A0A371I8C1"/>
<sequence>MKLLSASQVPPGQSSPFQSAESIPANRVPPIRFSKECSTKYNPKKGTLCTLYNPNSRGRCENWCPPWGVEKTIPYDHYTKSKEATVFEGRKVATIGIYSNRPPNCLVTRRSTLGQRESISNATDSTPLPEDLRHHHCHRLLGCKKDGHSFIFSRSGNTRSAKTRASPSKRAKGESLTRNRFGGNRSGTEEEVNVNVERGTCFHCQISGFTEKRLRLLSDITSFIQTWHTNNIDGSQWSKKTTFTDILYGRKTGGIIEGEIRIGGYLKVQETFARV</sequence>
<feature type="non-terminal residue" evidence="2">
    <location>
        <position position="1"/>
    </location>
</feature>
<feature type="compositionally biased region" description="Polar residues" evidence="1">
    <location>
        <begin position="1"/>
        <end position="21"/>
    </location>
</feature>